<proteinExistence type="predicted"/>
<feature type="compositionally biased region" description="Basic residues" evidence="1">
    <location>
        <begin position="18"/>
        <end position="28"/>
    </location>
</feature>
<comment type="caution">
    <text evidence="2">The sequence shown here is derived from an EMBL/GenBank/DDBJ whole genome shotgun (WGS) entry which is preliminary data.</text>
</comment>
<evidence type="ECO:0000313" key="2">
    <source>
        <dbReference type="EMBL" id="OLF89961.1"/>
    </source>
</evidence>
<dbReference type="AlphaFoldDB" id="A0A7Z0WV70"/>
<reference evidence="2 3" key="1">
    <citation type="journal article" date="2016" name="Front. Microbiol.">
        <title>High-Level Heat Resistance of Spores of Bacillus amyloliquefaciens and Bacillus licheniformis Results from the Presence of a spoVA Operon in a Tn1546 Transposon.</title>
        <authorList>
            <person name="Berendsen E.M."/>
            <person name="Koning R.A."/>
            <person name="Boekhorst J."/>
            <person name="de Jong A."/>
            <person name="Kuipers O.P."/>
            <person name="Wells-Bennik M.H."/>
        </authorList>
    </citation>
    <scope>NUCLEOTIDE SEQUENCE [LARGE SCALE GENOMIC DNA]</scope>
    <source>
        <strain evidence="2 3">B4121</strain>
    </source>
</reference>
<feature type="region of interest" description="Disordered" evidence="1">
    <location>
        <begin position="1"/>
        <end position="44"/>
    </location>
</feature>
<gene>
    <name evidence="2" type="ORF">B4121_3236</name>
</gene>
<evidence type="ECO:0000313" key="3">
    <source>
        <dbReference type="Proteomes" id="UP000185604"/>
    </source>
</evidence>
<accession>A0A7Z0WV70</accession>
<name>A0A7Z0WV70_9BACI</name>
<protein>
    <submittedName>
        <fullName evidence="2">Uncharacterized protein</fullName>
    </submittedName>
</protein>
<evidence type="ECO:0000256" key="1">
    <source>
        <dbReference type="SAM" id="MobiDB-lite"/>
    </source>
</evidence>
<sequence>MKTADRQATSSVKQWNPRLRRPISRSKKKLEFSSHKLGMRYQKR</sequence>
<feature type="compositionally biased region" description="Polar residues" evidence="1">
    <location>
        <begin position="1"/>
        <end position="14"/>
    </location>
</feature>
<dbReference type="EMBL" id="LKPO01000021">
    <property type="protein sequence ID" value="OLF89961.1"/>
    <property type="molecule type" value="Genomic_DNA"/>
</dbReference>
<dbReference type="Proteomes" id="UP000185604">
    <property type="component" value="Unassembled WGS sequence"/>
</dbReference>
<organism evidence="2 3">
    <name type="scientific">Bacillus paralicheniformis</name>
    <dbReference type="NCBI Taxonomy" id="1648923"/>
    <lineage>
        <taxon>Bacteria</taxon>
        <taxon>Bacillati</taxon>
        <taxon>Bacillota</taxon>
        <taxon>Bacilli</taxon>
        <taxon>Bacillales</taxon>
        <taxon>Bacillaceae</taxon>
        <taxon>Bacillus</taxon>
    </lineage>
</organism>